<keyword evidence="2 7" id="KW-0597">Phosphoprotein</keyword>
<dbReference type="Gene3D" id="3.40.50.2300">
    <property type="match status" value="1"/>
</dbReference>
<keyword evidence="5" id="KW-0804">Transcription</keyword>
<evidence type="ECO:0000256" key="7">
    <source>
        <dbReference type="PROSITE-ProRule" id="PRU00169"/>
    </source>
</evidence>
<evidence type="ECO:0000256" key="2">
    <source>
        <dbReference type="ARBA" id="ARBA00022553"/>
    </source>
</evidence>
<dbReference type="InterPro" id="IPR000792">
    <property type="entry name" value="Tscrpt_reg_LuxR_C"/>
</dbReference>
<protein>
    <recommendedName>
        <fullName evidence="1">Stage 0 sporulation protein A homolog</fullName>
    </recommendedName>
</protein>
<dbReference type="InterPro" id="IPR011006">
    <property type="entry name" value="CheY-like_superfamily"/>
</dbReference>
<dbReference type="Pfam" id="PF00072">
    <property type="entry name" value="Response_reg"/>
    <property type="match status" value="1"/>
</dbReference>
<feature type="domain" description="Response regulatory" evidence="9">
    <location>
        <begin position="6"/>
        <end position="122"/>
    </location>
</feature>
<evidence type="ECO:0000256" key="3">
    <source>
        <dbReference type="ARBA" id="ARBA00023015"/>
    </source>
</evidence>
<dbReference type="EMBL" id="CP045798">
    <property type="protein sequence ID" value="QNB46929.1"/>
    <property type="molecule type" value="Genomic_DNA"/>
</dbReference>
<dbReference type="SMART" id="SM00448">
    <property type="entry name" value="REC"/>
    <property type="match status" value="1"/>
</dbReference>
<dbReference type="SUPFAM" id="SSF52172">
    <property type="entry name" value="CheY-like"/>
    <property type="match status" value="1"/>
</dbReference>
<organism evidence="10 11">
    <name type="scientific">Thermanaerosceptrum fracticalcis</name>
    <dbReference type="NCBI Taxonomy" id="1712410"/>
    <lineage>
        <taxon>Bacteria</taxon>
        <taxon>Bacillati</taxon>
        <taxon>Bacillota</taxon>
        <taxon>Clostridia</taxon>
        <taxon>Eubacteriales</taxon>
        <taxon>Peptococcaceae</taxon>
        <taxon>Thermanaerosceptrum</taxon>
    </lineage>
</organism>
<dbReference type="SMART" id="SM00421">
    <property type="entry name" value="HTH_LUXR"/>
    <property type="match status" value="1"/>
</dbReference>
<dbReference type="PROSITE" id="PS50110">
    <property type="entry name" value="RESPONSE_REGULATORY"/>
    <property type="match status" value="1"/>
</dbReference>
<evidence type="ECO:0000259" key="9">
    <source>
        <dbReference type="PROSITE" id="PS50110"/>
    </source>
</evidence>
<dbReference type="SUPFAM" id="SSF46894">
    <property type="entry name" value="C-terminal effector domain of the bipartite response regulators"/>
    <property type="match status" value="1"/>
</dbReference>
<evidence type="ECO:0000256" key="4">
    <source>
        <dbReference type="ARBA" id="ARBA00023125"/>
    </source>
</evidence>
<dbReference type="InterPro" id="IPR039420">
    <property type="entry name" value="WalR-like"/>
</dbReference>
<feature type="domain" description="HTH luxR-type" evidence="8">
    <location>
        <begin position="149"/>
        <end position="214"/>
    </location>
</feature>
<proteinExistence type="predicted"/>
<sequence>MQEKIRVIIVDDHPLVREGLRKVLTLDDEIEVIDEAGDGQGAINLARRLRPDVVLMDINMPGTNGIEATRVIKREIPSTGIIALTIHEEEEYVLELVRAGVSGYVLKDIAPAKLLETIKTVAKGPSVIDPGITNKLFGELNRLSKRRKEKEEWETLTDREMDVLQLMSQGCSNKEIARSLTISEKTVKNHVTNIFRKLQVEDRTQAVLFAIKHRLVDLNS</sequence>
<dbReference type="OrthoDB" id="9779069at2"/>
<dbReference type="Proteomes" id="UP000515847">
    <property type="component" value="Chromosome"/>
</dbReference>
<dbReference type="PANTHER" id="PTHR43214:SF24">
    <property type="entry name" value="TRANSCRIPTIONAL REGULATORY PROTEIN NARL-RELATED"/>
    <property type="match status" value="1"/>
</dbReference>
<dbReference type="InterPro" id="IPR001789">
    <property type="entry name" value="Sig_transdc_resp-reg_receiver"/>
</dbReference>
<comment type="function">
    <text evidence="6">May play the central regulatory role in sporulation. It may be an element of the effector pathway responsible for the activation of sporulation genes in response to nutritional stress. Spo0A may act in concert with spo0H (a sigma factor) to control the expression of some genes that are critical to the sporulation process.</text>
</comment>
<gene>
    <name evidence="10" type="ORF">BR63_11780</name>
</gene>
<keyword evidence="3" id="KW-0805">Transcription regulation</keyword>
<keyword evidence="4" id="KW-0238">DNA-binding</keyword>
<evidence type="ECO:0000256" key="1">
    <source>
        <dbReference type="ARBA" id="ARBA00018672"/>
    </source>
</evidence>
<dbReference type="AlphaFoldDB" id="A0A7G6E4C5"/>
<reference evidence="10 11" key="1">
    <citation type="journal article" date="2019" name="Front. Microbiol.">
        <title>Thermoanaerosceptrum fracticalcis gen. nov. sp. nov., a Novel Fumarate-Fermenting Microorganism From a Deep Fractured Carbonate Aquifer of the US Great Basin.</title>
        <authorList>
            <person name="Hamilton-Brehm S.D."/>
            <person name="Stewart L.E."/>
            <person name="Zavarin M."/>
            <person name="Caldwell M."/>
            <person name="Lawson P.A."/>
            <person name="Onstott T.C."/>
            <person name="Grzymski J."/>
            <person name="Neveux I."/>
            <person name="Lollar B.S."/>
            <person name="Russell C.E."/>
            <person name="Moser D.P."/>
        </authorList>
    </citation>
    <scope>NUCLEOTIDE SEQUENCE [LARGE SCALE GENOMIC DNA]</scope>
    <source>
        <strain evidence="10 11">DRI-13</strain>
    </source>
</reference>
<dbReference type="KEGG" id="tfr:BR63_11780"/>
<dbReference type="PANTHER" id="PTHR43214">
    <property type="entry name" value="TWO-COMPONENT RESPONSE REGULATOR"/>
    <property type="match status" value="1"/>
</dbReference>
<dbReference type="PRINTS" id="PR00038">
    <property type="entry name" value="HTHLUXR"/>
</dbReference>
<dbReference type="RefSeq" id="WP_034420370.1">
    <property type="nucleotide sequence ID" value="NZ_CP045798.1"/>
</dbReference>
<keyword evidence="11" id="KW-1185">Reference proteome</keyword>
<dbReference type="GO" id="GO:0003677">
    <property type="term" value="F:DNA binding"/>
    <property type="evidence" value="ECO:0007669"/>
    <property type="project" value="UniProtKB-KW"/>
</dbReference>
<dbReference type="CDD" id="cd06170">
    <property type="entry name" value="LuxR_C_like"/>
    <property type="match status" value="1"/>
</dbReference>
<dbReference type="GO" id="GO:0000160">
    <property type="term" value="P:phosphorelay signal transduction system"/>
    <property type="evidence" value="ECO:0007669"/>
    <property type="project" value="InterPro"/>
</dbReference>
<evidence type="ECO:0000256" key="6">
    <source>
        <dbReference type="ARBA" id="ARBA00024867"/>
    </source>
</evidence>
<name>A0A7G6E4C5_THEFR</name>
<dbReference type="CDD" id="cd17535">
    <property type="entry name" value="REC_NarL-like"/>
    <property type="match status" value="1"/>
</dbReference>
<evidence type="ECO:0000259" key="8">
    <source>
        <dbReference type="PROSITE" id="PS50043"/>
    </source>
</evidence>
<dbReference type="GO" id="GO:0006355">
    <property type="term" value="P:regulation of DNA-templated transcription"/>
    <property type="evidence" value="ECO:0007669"/>
    <property type="project" value="InterPro"/>
</dbReference>
<evidence type="ECO:0000313" key="10">
    <source>
        <dbReference type="EMBL" id="QNB46929.1"/>
    </source>
</evidence>
<evidence type="ECO:0000313" key="11">
    <source>
        <dbReference type="Proteomes" id="UP000515847"/>
    </source>
</evidence>
<dbReference type="PROSITE" id="PS50043">
    <property type="entry name" value="HTH_LUXR_2"/>
    <property type="match status" value="1"/>
</dbReference>
<feature type="modified residue" description="4-aspartylphosphate" evidence="7">
    <location>
        <position position="57"/>
    </location>
</feature>
<accession>A0A7G6E4C5</accession>
<dbReference type="Pfam" id="PF00196">
    <property type="entry name" value="GerE"/>
    <property type="match status" value="1"/>
</dbReference>
<dbReference type="PROSITE" id="PS00622">
    <property type="entry name" value="HTH_LUXR_1"/>
    <property type="match status" value="1"/>
</dbReference>
<dbReference type="FunFam" id="1.10.10.10:FF:000153">
    <property type="entry name" value="LuxR family transcriptional regulator"/>
    <property type="match status" value="1"/>
</dbReference>
<evidence type="ECO:0000256" key="5">
    <source>
        <dbReference type="ARBA" id="ARBA00023163"/>
    </source>
</evidence>
<dbReference type="InterPro" id="IPR058245">
    <property type="entry name" value="NreC/VraR/RcsB-like_REC"/>
</dbReference>
<dbReference type="InterPro" id="IPR016032">
    <property type="entry name" value="Sig_transdc_resp-reg_C-effctor"/>
</dbReference>